<dbReference type="RefSeq" id="WP_033241965.1">
    <property type="nucleotide sequence ID" value="NZ_JBIRUQ010000001.1"/>
</dbReference>
<dbReference type="GeneID" id="93509115"/>
<comment type="caution">
    <text evidence="2">The sequence shown here is derived from an EMBL/GenBank/DDBJ whole genome shotgun (WGS) entry which is preliminary data.</text>
</comment>
<feature type="chain" id="PRO_5047110174" evidence="1">
    <location>
        <begin position="19"/>
        <end position="321"/>
    </location>
</feature>
<gene>
    <name evidence="2" type="ORF">ACH4WX_06590</name>
</gene>
<proteinExistence type="predicted"/>
<dbReference type="Proteomes" id="UP001611263">
    <property type="component" value="Unassembled WGS sequence"/>
</dbReference>
<evidence type="ECO:0000256" key="1">
    <source>
        <dbReference type="SAM" id="SignalP"/>
    </source>
</evidence>
<dbReference type="EMBL" id="JBIRUQ010000001">
    <property type="protein sequence ID" value="MFI1460376.1"/>
    <property type="molecule type" value="Genomic_DNA"/>
</dbReference>
<organism evidence="2 3">
    <name type="scientific">Nocardia carnea</name>
    <dbReference type="NCBI Taxonomy" id="37328"/>
    <lineage>
        <taxon>Bacteria</taxon>
        <taxon>Bacillati</taxon>
        <taxon>Actinomycetota</taxon>
        <taxon>Actinomycetes</taxon>
        <taxon>Mycobacteriales</taxon>
        <taxon>Nocardiaceae</taxon>
        <taxon>Nocardia</taxon>
    </lineage>
</organism>
<accession>A0ABW7TH66</accession>
<reference evidence="2 3" key="1">
    <citation type="submission" date="2024-10" db="EMBL/GenBank/DDBJ databases">
        <title>The Natural Products Discovery Center: Release of the First 8490 Sequenced Strains for Exploring Actinobacteria Biosynthetic Diversity.</title>
        <authorList>
            <person name="Kalkreuter E."/>
            <person name="Kautsar S.A."/>
            <person name="Yang D."/>
            <person name="Bader C.D."/>
            <person name="Teijaro C.N."/>
            <person name="Fluegel L."/>
            <person name="Davis C.M."/>
            <person name="Simpson J.R."/>
            <person name="Lauterbach L."/>
            <person name="Steele A.D."/>
            <person name="Gui C."/>
            <person name="Meng S."/>
            <person name="Li G."/>
            <person name="Viehrig K."/>
            <person name="Ye F."/>
            <person name="Su P."/>
            <person name="Kiefer A.F."/>
            <person name="Nichols A."/>
            <person name="Cepeda A.J."/>
            <person name="Yan W."/>
            <person name="Fan B."/>
            <person name="Jiang Y."/>
            <person name="Adhikari A."/>
            <person name="Zheng C.-J."/>
            <person name="Schuster L."/>
            <person name="Cowan T.M."/>
            <person name="Smanski M.J."/>
            <person name="Chevrette M.G."/>
            <person name="De Carvalho L.P.S."/>
            <person name="Shen B."/>
        </authorList>
    </citation>
    <scope>NUCLEOTIDE SEQUENCE [LARGE SCALE GENOMIC DNA]</scope>
    <source>
        <strain evidence="2 3">NPDC020568</strain>
    </source>
</reference>
<feature type="signal peptide" evidence="1">
    <location>
        <begin position="1"/>
        <end position="18"/>
    </location>
</feature>
<evidence type="ECO:0000313" key="3">
    <source>
        <dbReference type="Proteomes" id="UP001611263"/>
    </source>
</evidence>
<keyword evidence="3" id="KW-1185">Reference proteome</keyword>
<name>A0ABW7TH66_9NOCA</name>
<evidence type="ECO:0000313" key="2">
    <source>
        <dbReference type="EMBL" id="MFI1460376.1"/>
    </source>
</evidence>
<sequence>MTVYRTLTLVAAVLLAVAGCGDDPNTGEGATRSPAIPAPPPQFWSAPADTPQQQSAVAQATRQVDVCALLPRDTLDDLDLGEIRDVTIGLDSCRAVLGDPAPAEAATLTWHSTLLPPLAPRLGIDKHLGDVHVLLVPDRDPGARACGATARFPSGAAFYLGLSVPNRDSCAVADGLLPGMIDRWRQSPPQGTSPDTVDTVLLGADPCAVRAKLDGTADTDERRLTQCLFRYRDETVTVAYDYRVTDQVRARATEEKIDNRTVFRTTSLYDSSIPIYSAVVGPELPAESTAFVPRVPAVEVTSATDDVARQVMSQVLTLFPQ</sequence>
<protein>
    <submittedName>
        <fullName evidence="2">Peptidase</fullName>
    </submittedName>
</protein>
<keyword evidence="1" id="KW-0732">Signal</keyword>
<dbReference type="PROSITE" id="PS51257">
    <property type="entry name" value="PROKAR_LIPOPROTEIN"/>
    <property type="match status" value="1"/>
</dbReference>